<comment type="caution">
    <text evidence="1">The sequence shown here is derived from an EMBL/GenBank/DDBJ whole genome shotgun (WGS) entry which is preliminary data.</text>
</comment>
<dbReference type="Proteomes" id="UP001595191">
    <property type="component" value="Unassembled WGS sequence"/>
</dbReference>
<evidence type="ECO:0000313" key="1">
    <source>
        <dbReference type="EMBL" id="MFH6603897.1"/>
    </source>
</evidence>
<proteinExistence type="predicted"/>
<organism evidence="1 2">
    <name type="scientific">Meishania litoralis</name>
    <dbReference type="NCBI Taxonomy" id="3434685"/>
    <lineage>
        <taxon>Bacteria</taxon>
        <taxon>Pseudomonadati</taxon>
        <taxon>Bacteroidota</taxon>
        <taxon>Flavobacteriia</taxon>
        <taxon>Flavobacteriales</taxon>
        <taxon>Flavobacteriaceae</taxon>
        <taxon>Meishania</taxon>
    </lineage>
</organism>
<sequence>MREARIWIFGLNDFVAPDDKVLIGLIEGNIVIIPMNQSNDSYPNLKTLVRTSKLDKKSKKRLKNRKREKEYKAFKKDYLKQAMENTKLGLEGELFVFFFERQRLIKAEREDLAEKVEHTSVVKGDGLGYDILSYDINGTKKFIEVKTTAGRCNSRLFLSINEIEFSCKNPNNFFLFRIYKFNNVRKSGKIKSLKGCLSDNIHIEPTSFSAVVEE</sequence>
<evidence type="ECO:0000313" key="2">
    <source>
        <dbReference type="Proteomes" id="UP001595191"/>
    </source>
</evidence>
<accession>A0ACC7LQQ1</accession>
<reference evidence="1" key="1">
    <citation type="submission" date="2024-09" db="EMBL/GenBank/DDBJ databases">
        <authorList>
            <person name="Liu J."/>
        </authorList>
    </citation>
    <scope>NUCLEOTIDE SEQUENCE</scope>
    <source>
        <strain evidence="1">NBU2967</strain>
    </source>
</reference>
<name>A0ACC7LQQ1_9FLAO</name>
<protein>
    <submittedName>
        <fullName evidence="1">DUF3883 domain-containing protein</fullName>
    </submittedName>
</protein>
<dbReference type="EMBL" id="JBHFPV010000002">
    <property type="protein sequence ID" value="MFH6603897.1"/>
    <property type="molecule type" value="Genomic_DNA"/>
</dbReference>
<gene>
    <name evidence="1" type="ORF">ACEZ3G_10450</name>
</gene>
<keyword evidence="2" id="KW-1185">Reference proteome</keyword>